<feature type="signal peptide" evidence="1">
    <location>
        <begin position="1"/>
        <end position="20"/>
    </location>
</feature>
<evidence type="ECO:0000313" key="2">
    <source>
        <dbReference type="EMBL" id="KAK5820303.1"/>
    </source>
</evidence>
<name>A0ABR0PGG0_GOSAR</name>
<reference evidence="2 3" key="1">
    <citation type="submission" date="2023-03" db="EMBL/GenBank/DDBJ databases">
        <title>WGS of Gossypium arboreum.</title>
        <authorList>
            <person name="Yu D."/>
        </authorList>
    </citation>
    <scope>NUCLEOTIDE SEQUENCE [LARGE SCALE GENOMIC DNA]</scope>
    <source>
        <tissue evidence="2">Leaf</tissue>
    </source>
</reference>
<evidence type="ECO:0000313" key="3">
    <source>
        <dbReference type="Proteomes" id="UP001358586"/>
    </source>
</evidence>
<accession>A0ABR0PGG0</accession>
<protein>
    <submittedName>
        <fullName evidence="2">Uncharacterized protein</fullName>
    </submittedName>
</protein>
<gene>
    <name evidence="2" type="ORF">PVK06_025349</name>
</gene>
<proteinExistence type="predicted"/>
<dbReference type="EMBL" id="JARKNE010000007">
    <property type="protein sequence ID" value="KAK5820303.1"/>
    <property type="molecule type" value="Genomic_DNA"/>
</dbReference>
<sequence length="111" mass="12423">MTGKIIVLAFEFTDIMGVVGEGCCADYHRGPCTHGKDDQSPDGDCFKFCTTEMLFAKIMILNNDSWKQLTTLYRDHEEEPPNLLGVDAEPSAGKLISFKDKLLYNSLEEGR</sequence>
<keyword evidence="1" id="KW-0732">Signal</keyword>
<comment type="caution">
    <text evidence="2">The sequence shown here is derived from an EMBL/GenBank/DDBJ whole genome shotgun (WGS) entry which is preliminary data.</text>
</comment>
<dbReference type="Proteomes" id="UP001358586">
    <property type="component" value="Chromosome 7"/>
</dbReference>
<keyword evidence="3" id="KW-1185">Reference proteome</keyword>
<organism evidence="2 3">
    <name type="scientific">Gossypium arboreum</name>
    <name type="common">Tree cotton</name>
    <name type="synonym">Gossypium nanking</name>
    <dbReference type="NCBI Taxonomy" id="29729"/>
    <lineage>
        <taxon>Eukaryota</taxon>
        <taxon>Viridiplantae</taxon>
        <taxon>Streptophyta</taxon>
        <taxon>Embryophyta</taxon>
        <taxon>Tracheophyta</taxon>
        <taxon>Spermatophyta</taxon>
        <taxon>Magnoliopsida</taxon>
        <taxon>eudicotyledons</taxon>
        <taxon>Gunneridae</taxon>
        <taxon>Pentapetalae</taxon>
        <taxon>rosids</taxon>
        <taxon>malvids</taxon>
        <taxon>Malvales</taxon>
        <taxon>Malvaceae</taxon>
        <taxon>Malvoideae</taxon>
        <taxon>Gossypium</taxon>
    </lineage>
</organism>
<evidence type="ECO:0000256" key="1">
    <source>
        <dbReference type="SAM" id="SignalP"/>
    </source>
</evidence>
<feature type="chain" id="PRO_5045048522" evidence="1">
    <location>
        <begin position="21"/>
        <end position="111"/>
    </location>
</feature>